<gene>
    <name evidence="1" type="ORF">PTKU64_51000</name>
</gene>
<reference evidence="1 2" key="1">
    <citation type="journal article" date="2022" name="Front. Microbiol.">
        <title>Identification and characterization of a novel class of self-sufficient cytochrome P450 hydroxylase involved in cyclohexanecarboxylate degradation in Paraburkholderia terrae strain KU-64.</title>
        <authorList>
            <person name="Yamamoto T."/>
            <person name="Hasegawa Y."/>
            <person name="Iwaki H."/>
        </authorList>
    </citation>
    <scope>NUCLEOTIDE SEQUENCE [LARGE SCALE GENOMIC DNA]</scope>
    <source>
        <strain evidence="1 2">KU-64</strain>
    </source>
</reference>
<dbReference type="EMBL" id="AP024956">
    <property type="protein sequence ID" value="BCZ81425.1"/>
    <property type="molecule type" value="Genomic_DNA"/>
</dbReference>
<name>A0ABN6JKK6_9BURK</name>
<proteinExistence type="predicted"/>
<evidence type="ECO:0000313" key="1">
    <source>
        <dbReference type="EMBL" id="BCZ81425.1"/>
    </source>
</evidence>
<accession>A0ABN6JKK6</accession>
<evidence type="ECO:0000313" key="2">
    <source>
        <dbReference type="Proteomes" id="UP001319874"/>
    </source>
</evidence>
<keyword evidence="2" id="KW-1185">Reference proteome</keyword>
<protein>
    <submittedName>
        <fullName evidence="1">Uncharacterized protein</fullName>
    </submittedName>
</protein>
<organism evidence="1 2">
    <name type="scientific">Paraburkholderia terrae</name>
    <dbReference type="NCBI Taxonomy" id="311230"/>
    <lineage>
        <taxon>Bacteria</taxon>
        <taxon>Pseudomonadati</taxon>
        <taxon>Pseudomonadota</taxon>
        <taxon>Betaproteobacteria</taxon>
        <taxon>Burkholderiales</taxon>
        <taxon>Burkholderiaceae</taxon>
        <taxon>Paraburkholderia</taxon>
    </lineage>
</organism>
<sequence length="106" mass="11963">MRAHAGPRALRVAVRSRKECARAIAARLPTPRFRNITYVFASSMDYRVTYEHSLATAPDDFIVNVPSQLVSDVPSNIPKALLPEAIEKLILERSPRIGRIRNLRLI</sequence>
<dbReference type="Proteomes" id="UP001319874">
    <property type="component" value="Chromosome 2"/>
</dbReference>